<feature type="compositionally biased region" description="Polar residues" evidence="1">
    <location>
        <begin position="145"/>
        <end position="155"/>
    </location>
</feature>
<evidence type="ECO:0000313" key="5">
    <source>
        <dbReference type="Proteomes" id="UP000008810"/>
    </source>
</evidence>
<keyword evidence="2" id="KW-1133">Transmembrane helix</keyword>
<keyword evidence="2" id="KW-0472">Membrane</keyword>
<proteinExistence type="predicted"/>
<evidence type="ECO:0000256" key="1">
    <source>
        <dbReference type="SAM" id="MobiDB-lite"/>
    </source>
</evidence>
<keyword evidence="2" id="KW-0812">Transmembrane</keyword>
<dbReference type="Proteomes" id="UP000008810">
    <property type="component" value="Chromosome 5"/>
</dbReference>
<reference evidence="3" key="2">
    <citation type="submission" date="2017-06" db="EMBL/GenBank/DDBJ databases">
        <title>WGS assembly of Brachypodium distachyon.</title>
        <authorList>
            <consortium name="The International Brachypodium Initiative"/>
            <person name="Lucas S."/>
            <person name="Harmon-Smith M."/>
            <person name="Lail K."/>
            <person name="Tice H."/>
            <person name="Grimwood J."/>
            <person name="Bruce D."/>
            <person name="Barry K."/>
            <person name="Shu S."/>
            <person name="Lindquist E."/>
            <person name="Wang M."/>
            <person name="Pitluck S."/>
            <person name="Vogel J.P."/>
            <person name="Garvin D.F."/>
            <person name="Mockler T.C."/>
            <person name="Schmutz J."/>
            <person name="Rokhsar D."/>
            <person name="Bevan M.W."/>
        </authorList>
    </citation>
    <scope>NUCLEOTIDE SEQUENCE</scope>
    <source>
        <strain evidence="3">Bd21</strain>
    </source>
</reference>
<evidence type="ECO:0000313" key="3">
    <source>
        <dbReference type="EMBL" id="KQJ82097.1"/>
    </source>
</evidence>
<dbReference type="AlphaFoldDB" id="A0A0Q3P0A2"/>
<reference evidence="3 4" key="1">
    <citation type="journal article" date="2010" name="Nature">
        <title>Genome sequencing and analysis of the model grass Brachypodium distachyon.</title>
        <authorList>
            <consortium name="International Brachypodium Initiative"/>
        </authorList>
    </citation>
    <scope>NUCLEOTIDE SEQUENCE [LARGE SCALE GENOMIC DNA]</scope>
    <source>
        <strain evidence="3 4">Bd21</strain>
    </source>
</reference>
<dbReference type="Gramene" id="KQJ82097">
    <property type="protein sequence ID" value="KQJ82097"/>
    <property type="gene ID" value="BRADI_5g05832v3"/>
</dbReference>
<gene>
    <name evidence="3" type="ORF">BRADI_5g05832v3</name>
</gene>
<organism evidence="3">
    <name type="scientific">Brachypodium distachyon</name>
    <name type="common">Purple false brome</name>
    <name type="synonym">Trachynia distachya</name>
    <dbReference type="NCBI Taxonomy" id="15368"/>
    <lineage>
        <taxon>Eukaryota</taxon>
        <taxon>Viridiplantae</taxon>
        <taxon>Streptophyta</taxon>
        <taxon>Embryophyta</taxon>
        <taxon>Tracheophyta</taxon>
        <taxon>Spermatophyta</taxon>
        <taxon>Magnoliopsida</taxon>
        <taxon>Liliopsida</taxon>
        <taxon>Poales</taxon>
        <taxon>Poaceae</taxon>
        <taxon>BOP clade</taxon>
        <taxon>Pooideae</taxon>
        <taxon>Stipodae</taxon>
        <taxon>Brachypodieae</taxon>
        <taxon>Brachypodium</taxon>
    </lineage>
</organism>
<protein>
    <submittedName>
        <fullName evidence="3 4">Uncharacterized protein</fullName>
    </submittedName>
</protein>
<dbReference type="EMBL" id="CM000884">
    <property type="protein sequence ID" value="KQJ82097.1"/>
    <property type="molecule type" value="Genomic_DNA"/>
</dbReference>
<feature type="transmembrane region" description="Helical" evidence="2">
    <location>
        <begin position="12"/>
        <end position="29"/>
    </location>
</feature>
<accession>A0A0Q3P0A2</accession>
<keyword evidence="5" id="KW-1185">Reference proteome</keyword>
<sequence length="195" mass="21273">MLSLFKPSYDKLYLIPLLLLMFSSPRPFLYSFFSLLPGIPFLFAPSLSSLSVCFLESHPSHSRPLPLFFLSVSPSTSLALPPLAHAPSTSPPLCLARPASAPRACCPPAPLPPCSSTQQLHLSIGPSPPGIEANMSESERRPDQNHTPSSLQNLRPLQAKRKASDRYATGLFSPRRSNAKSLGAFRVEALRLQLQ</sequence>
<feature type="region of interest" description="Disordered" evidence="1">
    <location>
        <begin position="117"/>
        <end position="173"/>
    </location>
</feature>
<name>A0A0Q3P0A2_BRADI</name>
<dbReference type="EnsemblPlants" id="KQJ82097">
    <property type="protein sequence ID" value="KQJ82097"/>
    <property type="gene ID" value="BRADI_5g05832v3"/>
</dbReference>
<reference evidence="4" key="3">
    <citation type="submission" date="2018-08" db="UniProtKB">
        <authorList>
            <consortium name="EnsemblPlants"/>
        </authorList>
    </citation>
    <scope>IDENTIFICATION</scope>
    <source>
        <strain evidence="4">cv. Bd21</strain>
    </source>
</reference>
<evidence type="ECO:0000313" key="4">
    <source>
        <dbReference type="EnsemblPlants" id="KQJ82097"/>
    </source>
</evidence>
<evidence type="ECO:0000256" key="2">
    <source>
        <dbReference type="SAM" id="Phobius"/>
    </source>
</evidence>
<dbReference type="InParanoid" id="A0A0Q3P0A2"/>